<reference evidence="2" key="1">
    <citation type="submission" date="2016-10" db="EMBL/GenBank/DDBJ databases">
        <authorList>
            <person name="Varghese N."/>
            <person name="Submissions S."/>
        </authorList>
    </citation>
    <scope>NUCLEOTIDE SEQUENCE [LARGE SCALE GENOMIC DNA]</scope>
    <source>
        <strain evidence="2">DSM 26921</strain>
    </source>
</reference>
<proteinExistence type="predicted"/>
<dbReference type="AlphaFoldDB" id="A0A1I6GA64"/>
<keyword evidence="2" id="KW-1185">Reference proteome</keyword>
<accession>A0A1I6GA64</accession>
<dbReference type="EMBL" id="FOYO01000001">
    <property type="protein sequence ID" value="SFR39092.1"/>
    <property type="molecule type" value="Genomic_DNA"/>
</dbReference>
<name>A0A1I6GA64_9RHOB</name>
<evidence type="ECO:0000313" key="2">
    <source>
        <dbReference type="Proteomes" id="UP000199658"/>
    </source>
</evidence>
<organism evidence="1 2">
    <name type="scientific">Litoreibacter janthinus</name>
    <dbReference type="NCBI Taxonomy" id="670154"/>
    <lineage>
        <taxon>Bacteria</taxon>
        <taxon>Pseudomonadati</taxon>
        <taxon>Pseudomonadota</taxon>
        <taxon>Alphaproteobacteria</taxon>
        <taxon>Rhodobacterales</taxon>
        <taxon>Roseobacteraceae</taxon>
        <taxon>Litoreibacter</taxon>
    </lineage>
</organism>
<protein>
    <submittedName>
        <fullName evidence="1">Uncharacterized protein</fullName>
    </submittedName>
</protein>
<dbReference type="Proteomes" id="UP000199658">
    <property type="component" value="Unassembled WGS sequence"/>
</dbReference>
<dbReference type="OrthoDB" id="7708870at2"/>
<sequence length="92" mass="10201">MSNSDGSETKTHYICQTYVEHKTGHDRETSLKIDNQFQYSTASEVQNRAERDAQSENCVGADAYLVIEDPGSGEVGLPSFLVRLGDVPEFDD</sequence>
<dbReference type="STRING" id="670154.SAMN04488002_1137"/>
<dbReference type="RefSeq" id="WP_090213592.1">
    <property type="nucleotide sequence ID" value="NZ_FOYO01000001.1"/>
</dbReference>
<evidence type="ECO:0000313" key="1">
    <source>
        <dbReference type="EMBL" id="SFR39092.1"/>
    </source>
</evidence>
<gene>
    <name evidence="1" type="ORF">SAMN04488002_1137</name>
</gene>